<dbReference type="PROSITE" id="PS51257">
    <property type="entry name" value="PROKAR_LIPOPROTEIN"/>
    <property type="match status" value="1"/>
</dbReference>
<dbReference type="Proteomes" id="UP000266067">
    <property type="component" value="Unassembled WGS sequence"/>
</dbReference>
<name>A0A3A1N748_9FLAO</name>
<accession>A0A3A1N748</accession>
<dbReference type="EMBL" id="QXFH01000076">
    <property type="protein sequence ID" value="RIV31587.1"/>
    <property type="molecule type" value="Genomic_DNA"/>
</dbReference>
<proteinExistence type="predicted"/>
<protein>
    <submittedName>
        <fullName evidence="1">Uncharacterized protein</fullName>
    </submittedName>
</protein>
<dbReference type="OrthoDB" id="1164858at2"/>
<comment type="caution">
    <text evidence="1">The sequence shown here is derived from an EMBL/GenBank/DDBJ whole genome shotgun (WGS) entry which is preliminary data.</text>
</comment>
<evidence type="ECO:0000313" key="1">
    <source>
        <dbReference type="EMBL" id="RIV31587.1"/>
    </source>
</evidence>
<sequence length="228" mass="26730">MRFKIAVFFCSIIVTACARKNEQKNQVQPAKPNTIDIVAMLDTVWQTEQVPIRKRDSAFQEYGDESDEYKKYQAIYKKNHSVNEQKIAEILKDGWPSMEEIGEQGNITICNVLQHSSPETRLKYLPLMRQATKNKRLSPWLLARTEDRIATDRGELQIYGGQIKYYPETNTFDVWPIVDPENVDKRRAEIGLEPMAQYLKNRRFPLEWNLENQIKRTVAFESENTKNQ</sequence>
<gene>
    <name evidence="1" type="ORF">D2V08_13330</name>
</gene>
<dbReference type="AlphaFoldDB" id="A0A3A1N748"/>
<dbReference type="Pfam" id="PF20329">
    <property type="entry name" value="DUF6624"/>
    <property type="match status" value="1"/>
</dbReference>
<reference evidence="1 2" key="1">
    <citation type="submission" date="2018-08" db="EMBL/GenBank/DDBJ databases">
        <title>Proposal of Muricauda 72 sp.nov. and Muricauda NH166 sp.nov., isolated from seawater.</title>
        <authorList>
            <person name="Cheng H."/>
            <person name="Wu Y.-H."/>
            <person name="Guo L.-L."/>
            <person name="Xu X.-W."/>
        </authorList>
    </citation>
    <scope>NUCLEOTIDE SEQUENCE [LARGE SCALE GENOMIC DNA]</scope>
    <source>
        <strain evidence="1 2">KCTC 22173</strain>
    </source>
</reference>
<keyword evidence="2" id="KW-1185">Reference proteome</keyword>
<dbReference type="InterPro" id="IPR046732">
    <property type="entry name" value="DUF6624"/>
</dbReference>
<evidence type="ECO:0000313" key="2">
    <source>
        <dbReference type="Proteomes" id="UP000266067"/>
    </source>
</evidence>
<organism evidence="1 2">
    <name type="scientific">Flagellimonas lutimaris</name>
    <dbReference type="NCBI Taxonomy" id="475082"/>
    <lineage>
        <taxon>Bacteria</taxon>
        <taxon>Pseudomonadati</taxon>
        <taxon>Bacteroidota</taxon>
        <taxon>Flavobacteriia</taxon>
        <taxon>Flavobacteriales</taxon>
        <taxon>Flavobacteriaceae</taxon>
        <taxon>Flagellimonas</taxon>
    </lineage>
</organism>